<accession>A0A3Q0T044</accession>
<protein>
    <recommendedName>
        <fullName evidence="3">SPIN-DOC-like zinc-finger domain-containing protein</fullName>
    </recommendedName>
</protein>
<sequence>DRMSQLGIRKVDLENRKFNDNWTDKYVHTINADGNPLCLVCFDICSVNKEYNVRRHFKTVHTNCDKDYPPCSNLRRTKIKTLTENYQKSSAIFTRTCTLQQRATVGSLRIAWILTKKKRPFTDAETVKECIQAAVDEVVTDDKVKQQVISSIKTIPLSDTTAGRRVEILATDVFDTLLVQLRKAEFISLAVDESTDNSDTAQLCMFIVDFFRDNRLDLKRVNLLVTDGAPSMAGKIKGLSAWLSAVAPKMKSLHCLIHQSVLCAQLSGELKNIMDSVTATINFIRSTSSLQHRLFRKLLADMSADHFDLLLHNNVRWLSQGNALMRVCELREEMITFLHEYKHKKAETFLGNMQDDKFVSEMCFLTDILHHLNVLNLGLQGKDKTVADVVEKLTAFQNKLDIFSSDLRSRLLHFPILSDFIKSSQSGRVTQVMSDFLDNLKHNFAHRFNDFDIPKELLHVMRNPFTSTPNISPKTGEFLKLHYIDEGPLQLEMIEIQASHDLKDALLEKGCTDFSHMNAIKIDNRAKLTNEHLHHCLRIAVTNNMDLNPSWRIILWRKDVQIVYSS</sequence>
<dbReference type="GeneTree" id="ENSGT00950000182812"/>
<dbReference type="AlphaFoldDB" id="A0A3Q0T044"/>
<reference evidence="1" key="1">
    <citation type="submission" date="2025-08" db="UniProtKB">
        <authorList>
            <consortium name="Ensembl"/>
        </authorList>
    </citation>
    <scope>IDENTIFICATION</scope>
</reference>
<dbReference type="PANTHER" id="PTHR45913:SF21">
    <property type="entry name" value="DUF4371 DOMAIN-CONTAINING PROTEIN"/>
    <property type="match status" value="1"/>
</dbReference>
<evidence type="ECO:0000313" key="1">
    <source>
        <dbReference type="Ensembl" id="ENSACIP00000025595.1"/>
    </source>
</evidence>
<dbReference type="STRING" id="61819.ENSACIP00000025595"/>
<keyword evidence="2" id="KW-1185">Reference proteome</keyword>
<organism evidence="1 2">
    <name type="scientific">Amphilophus citrinellus</name>
    <name type="common">Midas cichlid</name>
    <name type="synonym">Cichlasoma citrinellum</name>
    <dbReference type="NCBI Taxonomy" id="61819"/>
    <lineage>
        <taxon>Eukaryota</taxon>
        <taxon>Metazoa</taxon>
        <taxon>Chordata</taxon>
        <taxon>Craniata</taxon>
        <taxon>Vertebrata</taxon>
        <taxon>Euteleostomi</taxon>
        <taxon>Actinopterygii</taxon>
        <taxon>Neopterygii</taxon>
        <taxon>Teleostei</taxon>
        <taxon>Neoteleostei</taxon>
        <taxon>Acanthomorphata</taxon>
        <taxon>Ovalentaria</taxon>
        <taxon>Cichlomorphae</taxon>
        <taxon>Cichliformes</taxon>
        <taxon>Cichlidae</taxon>
        <taxon>New World cichlids</taxon>
        <taxon>Cichlasomatinae</taxon>
        <taxon>Heroini</taxon>
        <taxon>Amphilophus</taxon>
    </lineage>
</organism>
<reference evidence="1" key="2">
    <citation type="submission" date="2025-09" db="UniProtKB">
        <authorList>
            <consortium name="Ensembl"/>
        </authorList>
    </citation>
    <scope>IDENTIFICATION</scope>
</reference>
<dbReference type="Ensembl" id="ENSACIT00000026265.1">
    <property type="protein sequence ID" value="ENSACIP00000025595.1"/>
    <property type="gene ID" value="ENSACIG00000019836.1"/>
</dbReference>
<proteinExistence type="predicted"/>
<dbReference type="PANTHER" id="PTHR45913">
    <property type="entry name" value="EPM2A-INTERACTING PROTEIN 1"/>
    <property type="match status" value="1"/>
</dbReference>
<dbReference type="OMA" id="EIAPQMH"/>
<evidence type="ECO:0000313" key="2">
    <source>
        <dbReference type="Proteomes" id="UP000261340"/>
    </source>
</evidence>
<name>A0A3Q0T044_AMPCI</name>
<dbReference type="Proteomes" id="UP000261340">
    <property type="component" value="Unplaced"/>
</dbReference>
<evidence type="ECO:0008006" key="3">
    <source>
        <dbReference type="Google" id="ProtNLM"/>
    </source>
</evidence>